<keyword evidence="4 10" id="KW-0812">Transmembrane</keyword>
<dbReference type="EMBL" id="GG662749">
    <property type="protein sequence ID" value="EAR90134.2"/>
    <property type="molecule type" value="Genomic_DNA"/>
</dbReference>
<dbReference type="PANTHER" id="PTHR23063">
    <property type="entry name" value="PHOSPHOLIPID ACYLTRANSFERASE"/>
    <property type="match status" value="1"/>
</dbReference>
<dbReference type="HOGENOM" id="CLU_042218_0_0_1"/>
<organism evidence="12 13">
    <name type="scientific">Tetrahymena thermophila (strain SB210)</name>
    <dbReference type="NCBI Taxonomy" id="312017"/>
    <lineage>
        <taxon>Eukaryota</taxon>
        <taxon>Sar</taxon>
        <taxon>Alveolata</taxon>
        <taxon>Ciliophora</taxon>
        <taxon>Intramacronucleata</taxon>
        <taxon>Oligohymenophorea</taxon>
        <taxon>Hymenostomatida</taxon>
        <taxon>Tetrahymenina</taxon>
        <taxon>Tetrahymenidae</taxon>
        <taxon>Tetrahymena</taxon>
    </lineage>
</organism>
<dbReference type="OMA" id="HRSYPNA"/>
<evidence type="ECO:0000256" key="5">
    <source>
        <dbReference type="ARBA" id="ARBA00022989"/>
    </source>
</evidence>
<evidence type="ECO:0000256" key="7">
    <source>
        <dbReference type="ARBA" id="ARBA00023136"/>
    </source>
</evidence>
<dbReference type="OrthoDB" id="272512at2759"/>
<feature type="transmembrane region" description="Helical" evidence="10">
    <location>
        <begin position="57"/>
        <end position="83"/>
    </location>
</feature>
<evidence type="ECO:0000259" key="11">
    <source>
        <dbReference type="SMART" id="SM00563"/>
    </source>
</evidence>
<sequence length="382" mass="44860">MWLIIIAALWTAYAIFIVRYINKKINKDYNYLSVPMPQFKEEYKPFERTERKQWNLLEIYICAIFLAPFRLLSLVFIISTLAMTCKLLGIKHMSQAQDELPRWKRFLIAKNLNFVGWGINFACGFMRVKTIQKRIKDYEPEYPAEKYAVEKKGQSAPILTCNHVSWIDIMAMSAVKEAPSFLSKEEIANFPLFGPAAIGIQSIFVQRDDRSQKNAVRDAILERGKKISEGQNLPPILIFPEGTTTNSHYLLSFKKGAFESFLPIKLYAINYKYTKFNPTQDSMNLVDHALIMCSQLYNTMEVYEFDTYFPDHLNLKNEEDWEIYAKHIRDIYLKVLPVKPSESGWRHMKEYYDQIKLFKKQLREESRQKSEKVNATKTKKDN</sequence>
<keyword evidence="13" id="KW-1185">Reference proteome</keyword>
<dbReference type="InParanoid" id="Q22Y90"/>
<dbReference type="GeneID" id="7845881"/>
<evidence type="ECO:0000256" key="10">
    <source>
        <dbReference type="SAM" id="Phobius"/>
    </source>
</evidence>
<dbReference type="STRING" id="312017.Q22Y90"/>
<evidence type="ECO:0000313" key="13">
    <source>
        <dbReference type="Proteomes" id="UP000009168"/>
    </source>
</evidence>
<feature type="coiled-coil region" evidence="9">
    <location>
        <begin position="348"/>
        <end position="379"/>
    </location>
</feature>
<evidence type="ECO:0000313" key="12">
    <source>
        <dbReference type="EMBL" id="EAR90134.2"/>
    </source>
</evidence>
<evidence type="ECO:0000256" key="1">
    <source>
        <dbReference type="ARBA" id="ARBA00004370"/>
    </source>
</evidence>
<reference evidence="13" key="1">
    <citation type="journal article" date="2006" name="PLoS Biol.">
        <title>Macronuclear genome sequence of the ciliate Tetrahymena thermophila, a model eukaryote.</title>
        <authorList>
            <person name="Eisen J.A."/>
            <person name="Coyne R.S."/>
            <person name="Wu M."/>
            <person name="Wu D."/>
            <person name="Thiagarajan M."/>
            <person name="Wortman J.R."/>
            <person name="Badger J.H."/>
            <person name="Ren Q."/>
            <person name="Amedeo P."/>
            <person name="Jones K.M."/>
            <person name="Tallon L.J."/>
            <person name="Delcher A.L."/>
            <person name="Salzberg S.L."/>
            <person name="Silva J.C."/>
            <person name="Haas B.J."/>
            <person name="Majoros W.H."/>
            <person name="Farzad M."/>
            <person name="Carlton J.M."/>
            <person name="Smith R.K. Jr."/>
            <person name="Garg J."/>
            <person name="Pearlman R.E."/>
            <person name="Karrer K.M."/>
            <person name="Sun L."/>
            <person name="Manning G."/>
            <person name="Elde N.C."/>
            <person name="Turkewitz A.P."/>
            <person name="Asai D.J."/>
            <person name="Wilkes D.E."/>
            <person name="Wang Y."/>
            <person name="Cai H."/>
            <person name="Collins K."/>
            <person name="Stewart B.A."/>
            <person name="Lee S.R."/>
            <person name="Wilamowska K."/>
            <person name="Weinberg Z."/>
            <person name="Ruzzo W.L."/>
            <person name="Wloga D."/>
            <person name="Gaertig J."/>
            <person name="Frankel J."/>
            <person name="Tsao C.-C."/>
            <person name="Gorovsky M.A."/>
            <person name="Keeling P.J."/>
            <person name="Waller R.F."/>
            <person name="Patron N.J."/>
            <person name="Cherry J.M."/>
            <person name="Stover N.A."/>
            <person name="Krieger C.J."/>
            <person name="del Toro C."/>
            <person name="Ryder H.F."/>
            <person name="Williamson S.C."/>
            <person name="Barbeau R.A."/>
            <person name="Hamilton E.P."/>
            <person name="Orias E."/>
        </authorList>
    </citation>
    <scope>NUCLEOTIDE SEQUENCE [LARGE SCALE GENOMIC DNA]</scope>
    <source>
        <strain evidence="13">SB210</strain>
    </source>
</reference>
<dbReference type="GO" id="GO:0016020">
    <property type="term" value="C:membrane"/>
    <property type="evidence" value="ECO:0007669"/>
    <property type="project" value="UniProtKB-SubCell"/>
</dbReference>
<dbReference type="AlphaFoldDB" id="Q22Y90"/>
<keyword evidence="9" id="KW-0175">Coiled coil</keyword>
<evidence type="ECO:0000256" key="8">
    <source>
        <dbReference type="ARBA" id="ARBA00023315"/>
    </source>
</evidence>
<accession>Q22Y90</accession>
<proteinExistence type="inferred from homology"/>
<dbReference type="eggNOG" id="KOG4666">
    <property type="taxonomic scope" value="Eukaryota"/>
</dbReference>
<dbReference type="Proteomes" id="UP000009168">
    <property type="component" value="Unassembled WGS sequence"/>
</dbReference>
<comment type="subcellular location">
    <subcellularLocation>
        <location evidence="1">Membrane</location>
    </subcellularLocation>
</comment>
<keyword evidence="7 10" id="KW-0472">Membrane</keyword>
<gene>
    <name evidence="12" type="ORF">TTHERM_00354810</name>
</gene>
<dbReference type="GO" id="GO:0006629">
    <property type="term" value="P:lipid metabolic process"/>
    <property type="evidence" value="ECO:0007669"/>
    <property type="project" value="UniProtKB-KW"/>
</dbReference>
<keyword evidence="8 12" id="KW-0012">Acyltransferase</keyword>
<dbReference type="Pfam" id="PF01553">
    <property type="entry name" value="Acyltransferase"/>
    <property type="match status" value="1"/>
</dbReference>
<dbReference type="GO" id="GO:0016746">
    <property type="term" value="F:acyltransferase activity"/>
    <property type="evidence" value="ECO:0007669"/>
    <property type="project" value="UniProtKB-KW"/>
</dbReference>
<dbReference type="PANTHER" id="PTHR23063:SF52">
    <property type="entry name" value="LYSOPHOSPHATIDYLCHOLINE ACYLTRANSFERASE"/>
    <property type="match status" value="1"/>
</dbReference>
<name>Q22Y90_TETTS</name>
<evidence type="ECO:0000256" key="6">
    <source>
        <dbReference type="ARBA" id="ARBA00023098"/>
    </source>
</evidence>
<keyword evidence="3" id="KW-0808">Transferase</keyword>
<dbReference type="SUPFAM" id="SSF69593">
    <property type="entry name" value="Glycerol-3-phosphate (1)-acyltransferase"/>
    <property type="match status" value="1"/>
</dbReference>
<evidence type="ECO:0000256" key="3">
    <source>
        <dbReference type="ARBA" id="ARBA00022679"/>
    </source>
</evidence>
<dbReference type="InterPro" id="IPR002123">
    <property type="entry name" value="Plipid/glycerol_acylTrfase"/>
</dbReference>
<dbReference type="KEGG" id="tet:TTHERM_00354810"/>
<dbReference type="SMART" id="SM00563">
    <property type="entry name" value="PlsC"/>
    <property type="match status" value="1"/>
</dbReference>
<keyword evidence="5 10" id="KW-1133">Transmembrane helix</keyword>
<comment type="similarity">
    <text evidence="2">Belongs to the 1-acyl-sn-glycerol-3-phosphate acyltransferase family.</text>
</comment>
<keyword evidence="6" id="KW-0443">Lipid metabolism</keyword>
<protein>
    <submittedName>
        <fullName evidence="12">Acyltransferase</fullName>
    </submittedName>
</protein>
<feature type="domain" description="Phospholipid/glycerol acyltransferase" evidence="11">
    <location>
        <begin position="157"/>
        <end position="274"/>
    </location>
</feature>
<evidence type="ECO:0000256" key="4">
    <source>
        <dbReference type="ARBA" id="ARBA00022692"/>
    </source>
</evidence>
<dbReference type="RefSeq" id="XP_001010379.2">
    <property type="nucleotide sequence ID" value="XM_001010379.2"/>
</dbReference>
<evidence type="ECO:0000256" key="2">
    <source>
        <dbReference type="ARBA" id="ARBA00008655"/>
    </source>
</evidence>
<evidence type="ECO:0000256" key="9">
    <source>
        <dbReference type="SAM" id="Coils"/>
    </source>
</evidence>